<dbReference type="InterPro" id="IPR020846">
    <property type="entry name" value="MFS_dom"/>
</dbReference>
<feature type="region of interest" description="Disordered" evidence="5">
    <location>
        <begin position="441"/>
        <end position="468"/>
    </location>
</feature>
<dbReference type="EMBL" id="CP093326">
    <property type="protein sequence ID" value="UNK45690.1"/>
    <property type="molecule type" value="Genomic_DNA"/>
</dbReference>
<feature type="domain" description="Major facilitator superfamily (MFS) profile" evidence="7">
    <location>
        <begin position="22"/>
        <end position="439"/>
    </location>
</feature>
<evidence type="ECO:0000313" key="9">
    <source>
        <dbReference type="Proteomes" id="UP000829069"/>
    </source>
</evidence>
<organism evidence="8 9">
    <name type="scientific">Arthrobacter sulfonylureivorans</name>
    <dbReference type="NCBI Taxonomy" id="2486855"/>
    <lineage>
        <taxon>Bacteria</taxon>
        <taxon>Bacillati</taxon>
        <taxon>Actinomycetota</taxon>
        <taxon>Actinomycetes</taxon>
        <taxon>Micrococcales</taxon>
        <taxon>Micrococcaceae</taxon>
        <taxon>Arthrobacter</taxon>
    </lineage>
</organism>
<feature type="transmembrane region" description="Helical" evidence="6">
    <location>
        <begin position="58"/>
        <end position="76"/>
    </location>
</feature>
<evidence type="ECO:0000256" key="1">
    <source>
        <dbReference type="ARBA" id="ARBA00004651"/>
    </source>
</evidence>
<feature type="transmembrane region" description="Helical" evidence="6">
    <location>
        <begin position="20"/>
        <end position="38"/>
    </location>
</feature>
<evidence type="ECO:0000256" key="2">
    <source>
        <dbReference type="ARBA" id="ARBA00022692"/>
    </source>
</evidence>
<comment type="subcellular location">
    <subcellularLocation>
        <location evidence="1">Cell membrane</location>
        <topology evidence="1">Multi-pass membrane protein</topology>
    </subcellularLocation>
</comment>
<dbReference type="Gene3D" id="1.20.1250.20">
    <property type="entry name" value="MFS general substrate transporter like domains"/>
    <property type="match status" value="1"/>
</dbReference>
<proteinExistence type="predicted"/>
<keyword evidence="3 6" id="KW-1133">Transmembrane helix</keyword>
<gene>
    <name evidence="8" type="ORF">MNQ99_17520</name>
</gene>
<dbReference type="Proteomes" id="UP000829069">
    <property type="component" value="Chromosome"/>
</dbReference>
<keyword evidence="2 6" id="KW-0812">Transmembrane</keyword>
<feature type="transmembrane region" description="Helical" evidence="6">
    <location>
        <begin position="147"/>
        <end position="170"/>
    </location>
</feature>
<feature type="transmembrane region" description="Helical" evidence="6">
    <location>
        <begin position="88"/>
        <end position="107"/>
    </location>
</feature>
<dbReference type="PROSITE" id="PS00217">
    <property type="entry name" value="SUGAR_TRANSPORT_2"/>
    <property type="match status" value="1"/>
</dbReference>
<evidence type="ECO:0000256" key="3">
    <source>
        <dbReference type="ARBA" id="ARBA00022989"/>
    </source>
</evidence>
<keyword evidence="4 6" id="KW-0472">Membrane</keyword>
<feature type="transmembrane region" description="Helical" evidence="6">
    <location>
        <begin position="325"/>
        <end position="342"/>
    </location>
</feature>
<feature type="transmembrane region" description="Helical" evidence="6">
    <location>
        <begin position="294"/>
        <end position="313"/>
    </location>
</feature>
<protein>
    <submittedName>
        <fullName evidence="8">MFS transporter</fullName>
    </submittedName>
</protein>
<dbReference type="SUPFAM" id="SSF103473">
    <property type="entry name" value="MFS general substrate transporter"/>
    <property type="match status" value="1"/>
</dbReference>
<dbReference type="CDD" id="cd17365">
    <property type="entry name" value="MFS_PcaK_like"/>
    <property type="match status" value="1"/>
</dbReference>
<evidence type="ECO:0000256" key="5">
    <source>
        <dbReference type="SAM" id="MobiDB-lite"/>
    </source>
</evidence>
<keyword evidence="9" id="KW-1185">Reference proteome</keyword>
<feature type="transmembrane region" description="Helical" evidence="6">
    <location>
        <begin position="113"/>
        <end position="135"/>
    </location>
</feature>
<feature type="transmembrane region" description="Helical" evidence="6">
    <location>
        <begin position="348"/>
        <end position="372"/>
    </location>
</feature>
<feature type="transmembrane region" description="Helical" evidence="6">
    <location>
        <begin position="409"/>
        <end position="431"/>
    </location>
</feature>
<accession>A0ABY3W5X6</accession>
<sequence length="468" mass="49098">MENSTLREKNDDRPMSRYQWVIVAVATMLMMMEGYDVQAMAFTASAVTEDLGLTGAELGFLLSGGLIGMALGTAGVGPFADRHGRRPVLLVAMTVTVVGLFMTAMASSLPEMLAWRVVTGLGIGGTMTSGVVLVSEYANSKYRALALSIYSSGFPIGATLGGLAAVPLINTFGWQGVFNVGGIATALAIAAVALFIPESIDHLAAKFRSGRKQALQRAEQIALRLKVDGPVVLSAARDGGQTRRRNAYATLLSRENRKGTLMLWAIYFMVMASFYFVSSWTPRLLTETGLTAEQGIFGGLVVMAGGLVGNVLYGSCAARWDARKVMACFAVVSALLMVAFVSTASTLFLALAMGLLLGVFINGCMAALYTIAPMTYSADLRSTGVGTAMGFGRVGSILSPIAVGGLLDIGWTPIALYVLLAVIILLAAGIVPRLPSRQNAAGQGAEAQTELPRAGNTAERQEAGKGQP</sequence>
<dbReference type="RefSeq" id="WP_241913881.1">
    <property type="nucleotide sequence ID" value="NZ_CP093326.1"/>
</dbReference>
<dbReference type="PROSITE" id="PS50850">
    <property type="entry name" value="MFS"/>
    <property type="match status" value="1"/>
</dbReference>
<dbReference type="InterPro" id="IPR036259">
    <property type="entry name" value="MFS_trans_sf"/>
</dbReference>
<evidence type="ECO:0000259" key="7">
    <source>
        <dbReference type="PROSITE" id="PS50850"/>
    </source>
</evidence>
<dbReference type="PANTHER" id="PTHR23508">
    <property type="entry name" value="CARBOXYLIC ACID TRANSPORTER PROTEIN HOMOLOG"/>
    <property type="match status" value="1"/>
</dbReference>
<dbReference type="Pfam" id="PF07690">
    <property type="entry name" value="MFS_1"/>
    <property type="match status" value="1"/>
</dbReference>
<evidence type="ECO:0000256" key="4">
    <source>
        <dbReference type="ARBA" id="ARBA00023136"/>
    </source>
</evidence>
<name>A0ABY3W5X6_9MICC</name>
<feature type="transmembrane region" description="Helical" evidence="6">
    <location>
        <begin position="261"/>
        <end position="282"/>
    </location>
</feature>
<feature type="transmembrane region" description="Helical" evidence="6">
    <location>
        <begin position="384"/>
        <end position="403"/>
    </location>
</feature>
<dbReference type="InterPro" id="IPR005829">
    <property type="entry name" value="Sugar_transporter_CS"/>
</dbReference>
<feature type="compositionally biased region" description="Basic and acidic residues" evidence="5">
    <location>
        <begin position="459"/>
        <end position="468"/>
    </location>
</feature>
<reference evidence="8 9" key="1">
    <citation type="submission" date="2022-03" db="EMBL/GenBank/DDBJ databases">
        <title>Isotopic signatures of nitrous oxide derived from detoxification processes.</title>
        <authorList>
            <person name="Behrendt U."/>
            <person name="Buchen C."/>
            <person name="Well R."/>
            <person name="Ulrich A."/>
            <person name="Rohe L."/>
            <person name="Kolb S."/>
            <person name="Schloter M."/>
            <person name="Horn M.A."/>
            <person name="Augustin J."/>
        </authorList>
    </citation>
    <scope>NUCLEOTIDE SEQUENCE [LARGE SCALE GENOMIC DNA]</scope>
    <source>
        <strain evidence="8 9">S4-C24</strain>
    </source>
</reference>
<dbReference type="PANTHER" id="PTHR23508:SF10">
    <property type="entry name" value="CARBOXYLIC ACID TRANSPORTER PROTEIN HOMOLOG"/>
    <property type="match status" value="1"/>
</dbReference>
<evidence type="ECO:0000313" key="8">
    <source>
        <dbReference type="EMBL" id="UNK45690.1"/>
    </source>
</evidence>
<feature type="transmembrane region" description="Helical" evidence="6">
    <location>
        <begin position="176"/>
        <end position="196"/>
    </location>
</feature>
<evidence type="ECO:0000256" key="6">
    <source>
        <dbReference type="SAM" id="Phobius"/>
    </source>
</evidence>
<dbReference type="InterPro" id="IPR011701">
    <property type="entry name" value="MFS"/>
</dbReference>